<comment type="caution">
    <text evidence="1">The sequence shown here is derived from an EMBL/GenBank/DDBJ whole genome shotgun (WGS) entry which is preliminary data.</text>
</comment>
<evidence type="ECO:0000313" key="1">
    <source>
        <dbReference type="EMBL" id="MBT9145383.1"/>
    </source>
</evidence>
<proteinExistence type="predicted"/>
<organism evidence="1 2">
    <name type="scientific">Psychracetigena formicireducens</name>
    <dbReference type="NCBI Taxonomy" id="2986056"/>
    <lineage>
        <taxon>Bacteria</taxon>
        <taxon>Bacillati</taxon>
        <taxon>Candidatus Lithacetigenota</taxon>
        <taxon>Candidatus Psychracetigena</taxon>
    </lineage>
</organism>
<dbReference type="Proteomes" id="UP000811545">
    <property type="component" value="Unassembled WGS sequence"/>
</dbReference>
<accession>A0A9E2BGZ5</accession>
<protein>
    <submittedName>
        <fullName evidence="1">Uncharacterized protein</fullName>
    </submittedName>
</protein>
<gene>
    <name evidence="1" type="ORF">DDT42_01254</name>
</gene>
<name>A0A9E2BGZ5_PSYF1</name>
<evidence type="ECO:0000313" key="2">
    <source>
        <dbReference type="Proteomes" id="UP000811545"/>
    </source>
</evidence>
<dbReference type="EMBL" id="QLTW01000085">
    <property type="protein sequence ID" value="MBT9145383.1"/>
    <property type="molecule type" value="Genomic_DNA"/>
</dbReference>
<dbReference type="AlphaFoldDB" id="A0A9E2BGZ5"/>
<sequence>MNRQEDPNPAYQYQNALNFSYTLFANRWNLISIPLTPIDTSIAAVLGTGVRAVWQYDASTGRYTMPTSIEPGKGYWVWVNNTTERSITGSPVPDTFTLTLYPGWNLIGSYINLNTVRNRLELSLGNNVYTLNQAVSQGLISRAIYSYDGSRYVNELNDADGFNRGKG</sequence>
<reference evidence="1 2" key="1">
    <citation type="journal article" date="2021" name="bioRxiv">
        <title>Unique metabolic strategies in Hadean analogues reveal hints for primordial physiology.</title>
        <authorList>
            <person name="Nobu M.K."/>
            <person name="Nakai R."/>
            <person name="Tamazawa S."/>
            <person name="Mori H."/>
            <person name="Toyoda A."/>
            <person name="Ijiri A."/>
            <person name="Suzuki S."/>
            <person name="Kurokawa K."/>
            <person name="Kamagata Y."/>
            <person name="Tamaki H."/>
        </authorList>
    </citation>
    <scope>NUCLEOTIDE SEQUENCE [LARGE SCALE GENOMIC DNA]</scope>
    <source>
        <strain evidence="1">BS525</strain>
    </source>
</reference>